<sequence>EGPDDRSSYRGHLGYANTVMRPIKKVQEVEEDSDRDMVDLGMSTHQPPVLCC</sequence>
<dbReference type="Proteomes" id="UP000054477">
    <property type="component" value="Unassembled WGS sequence"/>
</dbReference>
<dbReference type="EMBL" id="KN838828">
    <property type="protein sequence ID" value="KIJ93736.1"/>
    <property type="molecule type" value="Genomic_DNA"/>
</dbReference>
<reference evidence="3" key="2">
    <citation type="submission" date="2015-01" db="EMBL/GenBank/DDBJ databases">
        <title>Evolutionary Origins and Diversification of the Mycorrhizal Mutualists.</title>
        <authorList>
            <consortium name="DOE Joint Genome Institute"/>
            <consortium name="Mycorrhizal Genomics Consortium"/>
            <person name="Kohler A."/>
            <person name="Kuo A."/>
            <person name="Nagy L.G."/>
            <person name="Floudas D."/>
            <person name="Copeland A."/>
            <person name="Barry K.W."/>
            <person name="Cichocki N."/>
            <person name="Veneault-Fourrey C."/>
            <person name="LaButti K."/>
            <person name="Lindquist E.A."/>
            <person name="Lipzen A."/>
            <person name="Lundell T."/>
            <person name="Morin E."/>
            <person name="Murat C."/>
            <person name="Riley R."/>
            <person name="Ohm R."/>
            <person name="Sun H."/>
            <person name="Tunlid A."/>
            <person name="Henrissat B."/>
            <person name="Grigoriev I.V."/>
            <person name="Hibbett D.S."/>
            <person name="Martin F."/>
        </authorList>
    </citation>
    <scope>NUCLEOTIDE SEQUENCE [LARGE SCALE GENOMIC DNA]</scope>
    <source>
        <strain evidence="3">LaAM-08-1</strain>
    </source>
</reference>
<proteinExistence type="predicted"/>
<protein>
    <submittedName>
        <fullName evidence="2">Uncharacterized protein</fullName>
    </submittedName>
</protein>
<dbReference type="AlphaFoldDB" id="A0A0C9X7Y5"/>
<keyword evidence="3" id="KW-1185">Reference proteome</keyword>
<evidence type="ECO:0000313" key="3">
    <source>
        <dbReference type="Proteomes" id="UP000054477"/>
    </source>
</evidence>
<gene>
    <name evidence="2" type="ORF">K443DRAFT_71673</name>
</gene>
<feature type="non-terminal residue" evidence="2">
    <location>
        <position position="1"/>
    </location>
</feature>
<reference evidence="2 3" key="1">
    <citation type="submission" date="2014-04" db="EMBL/GenBank/DDBJ databases">
        <authorList>
            <consortium name="DOE Joint Genome Institute"/>
            <person name="Kuo A."/>
            <person name="Kohler A."/>
            <person name="Nagy L.G."/>
            <person name="Floudas D."/>
            <person name="Copeland A."/>
            <person name="Barry K.W."/>
            <person name="Cichocki N."/>
            <person name="Veneault-Fourrey C."/>
            <person name="LaButti K."/>
            <person name="Lindquist E.A."/>
            <person name="Lipzen A."/>
            <person name="Lundell T."/>
            <person name="Morin E."/>
            <person name="Murat C."/>
            <person name="Sun H."/>
            <person name="Tunlid A."/>
            <person name="Henrissat B."/>
            <person name="Grigoriev I.V."/>
            <person name="Hibbett D.S."/>
            <person name="Martin F."/>
            <person name="Nordberg H.P."/>
            <person name="Cantor M.N."/>
            <person name="Hua S.X."/>
        </authorList>
    </citation>
    <scope>NUCLEOTIDE SEQUENCE [LARGE SCALE GENOMIC DNA]</scope>
    <source>
        <strain evidence="2 3">LaAM-08-1</strain>
    </source>
</reference>
<dbReference type="HOGENOM" id="CLU_3092983_0_0_1"/>
<accession>A0A0C9X7Y5</accession>
<feature type="region of interest" description="Disordered" evidence="1">
    <location>
        <begin position="29"/>
        <end position="52"/>
    </location>
</feature>
<evidence type="ECO:0000256" key="1">
    <source>
        <dbReference type="SAM" id="MobiDB-lite"/>
    </source>
</evidence>
<name>A0A0C9X7Y5_9AGAR</name>
<organism evidence="2 3">
    <name type="scientific">Laccaria amethystina LaAM-08-1</name>
    <dbReference type="NCBI Taxonomy" id="1095629"/>
    <lineage>
        <taxon>Eukaryota</taxon>
        <taxon>Fungi</taxon>
        <taxon>Dikarya</taxon>
        <taxon>Basidiomycota</taxon>
        <taxon>Agaricomycotina</taxon>
        <taxon>Agaricomycetes</taxon>
        <taxon>Agaricomycetidae</taxon>
        <taxon>Agaricales</taxon>
        <taxon>Agaricineae</taxon>
        <taxon>Hydnangiaceae</taxon>
        <taxon>Laccaria</taxon>
    </lineage>
</organism>
<feature type="non-terminal residue" evidence="2">
    <location>
        <position position="52"/>
    </location>
</feature>
<evidence type="ECO:0000313" key="2">
    <source>
        <dbReference type="EMBL" id="KIJ93736.1"/>
    </source>
</evidence>